<dbReference type="GeneID" id="25317067"/>
<comment type="caution">
    <text evidence="3">The sequence shown here is derived from an EMBL/GenBank/DDBJ whole genome shotgun (WGS) entry which is preliminary data.</text>
</comment>
<keyword evidence="2" id="KW-0472">Membrane</keyword>
<protein>
    <submittedName>
        <fullName evidence="3">Cell wall integrity and stress response component 1</fullName>
    </submittedName>
</protein>
<dbReference type="Gene3D" id="1.20.5.510">
    <property type="entry name" value="Single helix bin"/>
    <property type="match status" value="1"/>
</dbReference>
<feature type="compositionally biased region" description="Polar residues" evidence="1">
    <location>
        <begin position="1"/>
        <end position="20"/>
    </location>
</feature>
<organism evidence="3 4">
    <name type="scientific">Rasamsonia emersonii (strain ATCC 16479 / CBS 393.64 / IMI 116815)</name>
    <dbReference type="NCBI Taxonomy" id="1408163"/>
    <lineage>
        <taxon>Eukaryota</taxon>
        <taxon>Fungi</taxon>
        <taxon>Dikarya</taxon>
        <taxon>Ascomycota</taxon>
        <taxon>Pezizomycotina</taxon>
        <taxon>Eurotiomycetes</taxon>
        <taxon>Eurotiomycetidae</taxon>
        <taxon>Eurotiales</taxon>
        <taxon>Trichocomaceae</taxon>
        <taxon>Rasamsonia</taxon>
    </lineage>
</organism>
<dbReference type="Proteomes" id="UP000053958">
    <property type="component" value="Unassembled WGS sequence"/>
</dbReference>
<dbReference type="AlphaFoldDB" id="A0A0F4YSR5"/>
<feature type="region of interest" description="Disordered" evidence="1">
    <location>
        <begin position="89"/>
        <end position="117"/>
    </location>
</feature>
<dbReference type="RefSeq" id="XP_013327891.1">
    <property type="nucleotide sequence ID" value="XM_013472437.1"/>
</dbReference>
<proteinExistence type="predicted"/>
<dbReference type="STRING" id="1408163.A0A0F4YSR5"/>
<dbReference type="OrthoDB" id="2019572at2759"/>
<evidence type="ECO:0000256" key="2">
    <source>
        <dbReference type="SAM" id="Phobius"/>
    </source>
</evidence>
<keyword evidence="2" id="KW-1133">Transmembrane helix</keyword>
<evidence type="ECO:0000313" key="4">
    <source>
        <dbReference type="Proteomes" id="UP000053958"/>
    </source>
</evidence>
<gene>
    <name evidence="3" type="ORF">T310_4720</name>
</gene>
<dbReference type="EMBL" id="LASV01000192">
    <property type="protein sequence ID" value="KKA21279.1"/>
    <property type="molecule type" value="Genomic_DNA"/>
</dbReference>
<accession>A0A0F4YSR5</accession>
<feature type="region of interest" description="Disordered" evidence="1">
    <location>
        <begin position="1"/>
        <end position="21"/>
    </location>
</feature>
<keyword evidence="2" id="KW-0812">Transmembrane</keyword>
<evidence type="ECO:0000256" key="1">
    <source>
        <dbReference type="SAM" id="MobiDB-lite"/>
    </source>
</evidence>
<reference evidence="3 4" key="1">
    <citation type="submission" date="2015-04" db="EMBL/GenBank/DDBJ databases">
        <authorList>
            <person name="Heijne W.H."/>
            <person name="Fedorova N.D."/>
            <person name="Nierman W.C."/>
            <person name="Vollebregt A.W."/>
            <person name="Zhao Z."/>
            <person name="Wu L."/>
            <person name="Kumar M."/>
            <person name="Stam H."/>
            <person name="van den Berg M.A."/>
            <person name="Pel H.J."/>
        </authorList>
    </citation>
    <scope>NUCLEOTIDE SEQUENCE [LARGE SCALE GENOMIC DNA]</scope>
    <source>
        <strain evidence="3 4">CBS 393.64</strain>
    </source>
</reference>
<sequence>VTASSQTGETQSNSSGSGSKTAGIAAGVVVGVVGLGAIAGGAFFFFRRQKRKAVEEEYRRNAAINSFVHPNKPISSSSMSDSRWDGDYMAQRRQSNGSIADDEDFSRRILKVTNPDH</sequence>
<feature type="non-terminal residue" evidence="3">
    <location>
        <position position="1"/>
    </location>
</feature>
<evidence type="ECO:0000313" key="3">
    <source>
        <dbReference type="EMBL" id="KKA21279.1"/>
    </source>
</evidence>
<keyword evidence="4" id="KW-1185">Reference proteome</keyword>
<name>A0A0F4YSR5_RASE3</name>
<feature type="transmembrane region" description="Helical" evidence="2">
    <location>
        <begin position="22"/>
        <end position="46"/>
    </location>
</feature>